<name>A0A1M6BIC1_9FLAO</name>
<proteinExistence type="predicted"/>
<dbReference type="Proteomes" id="UP000184335">
    <property type="component" value="Unassembled WGS sequence"/>
</dbReference>
<evidence type="ECO:0000313" key="3">
    <source>
        <dbReference type="Proteomes" id="UP000184335"/>
    </source>
</evidence>
<organism evidence="2 3">
    <name type="scientific">Cruoricaptor ignavus</name>
    <dbReference type="NCBI Taxonomy" id="1118202"/>
    <lineage>
        <taxon>Bacteria</taxon>
        <taxon>Pseudomonadati</taxon>
        <taxon>Bacteroidota</taxon>
        <taxon>Flavobacteriia</taxon>
        <taxon>Flavobacteriales</taxon>
        <taxon>Weeksellaceae</taxon>
        <taxon>Cruoricaptor</taxon>
    </lineage>
</organism>
<reference evidence="2 3" key="1">
    <citation type="submission" date="2016-11" db="EMBL/GenBank/DDBJ databases">
        <authorList>
            <person name="Jaros S."/>
            <person name="Januszkiewicz K."/>
            <person name="Wedrychowicz H."/>
        </authorList>
    </citation>
    <scope>NUCLEOTIDE SEQUENCE [LARGE SCALE GENOMIC DNA]</scope>
    <source>
        <strain evidence="2 3">DSM 25479</strain>
    </source>
</reference>
<protein>
    <recommendedName>
        <fullName evidence="1">DUF5675 domain-containing protein</fullName>
    </recommendedName>
</protein>
<dbReference type="RefSeq" id="WP_073178041.1">
    <property type="nucleotide sequence ID" value="NZ_FQYI01000002.1"/>
</dbReference>
<dbReference type="AlphaFoldDB" id="A0A1M6BIC1"/>
<dbReference type="OrthoDB" id="1036575at2"/>
<dbReference type="Pfam" id="PF18925">
    <property type="entry name" value="DUF5675"/>
    <property type="match status" value="1"/>
</dbReference>
<sequence>MRTRIIRVAEGKNSTLSHLYIDGIFQCFLLEDKIRAVKILKQTAIPTGTFDLKQNTWGGMNEKYQKKFPQMHQGMIEIARLPTFHSVYIHIGNTIKDTAGCPLCGLSYLLKDGDYQVLQSTDAYKMIYPKLLRILGSGDTAIQIENCFQF</sequence>
<gene>
    <name evidence="2" type="ORF">SAMN05443429_10214</name>
</gene>
<evidence type="ECO:0000313" key="2">
    <source>
        <dbReference type="EMBL" id="SHI48417.1"/>
    </source>
</evidence>
<dbReference type="InterPro" id="IPR043732">
    <property type="entry name" value="DUF5675"/>
</dbReference>
<dbReference type="STRING" id="1118202.SAMN05443429_10214"/>
<evidence type="ECO:0000259" key="1">
    <source>
        <dbReference type="Pfam" id="PF18925"/>
    </source>
</evidence>
<accession>A0A1M6BIC1</accession>
<feature type="domain" description="DUF5675" evidence="1">
    <location>
        <begin position="5"/>
        <end position="131"/>
    </location>
</feature>
<keyword evidence="3" id="KW-1185">Reference proteome</keyword>
<dbReference type="EMBL" id="FQYI01000002">
    <property type="protein sequence ID" value="SHI48417.1"/>
    <property type="molecule type" value="Genomic_DNA"/>
</dbReference>